<evidence type="ECO:0000313" key="1">
    <source>
        <dbReference type="EMBL" id="OAF69468.1"/>
    </source>
</evidence>
<evidence type="ECO:0000313" key="2">
    <source>
        <dbReference type="Proteomes" id="UP000078046"/>
    </source>
</evidence>
<accession>A0A177B5B3</accession>
<dbReference type="AlphaFoldDB" id="A0A177B5B3"/>
<proteinExistence type="predicted"/>
<sequence>MDFSSPLCAFRGPNGKYEYVEIATPQLEDPIKPYKENPEQSKISMMTTKSKTNTIPTLGASIYKSFTQHTYSGMDLVKCFLLRYLPELKFRLDVQHLGQMTLGRGPDDDIFNNGRQISKLISYSMSPGGTGHSNVNKK</sequence>
<name>A0A177B5B3_9BILA</name>
<organism evidence="1 2">
    <name type="scientific">Intoshia linei</name>
    <dbReference type="NCBI Taxonomy" id="1819745"/>
    <lineage>
        <taxon>Eukaryota</taxon>
        <taxon>Metazoa</taxon>
        <taxon>Spiralia</taxon>
        <taxon>Lophotrochozoa</taxon>
        <taxon>Mesozoa</taxon>
        <taxon>Orthonectida</taxon>
        <taxon>Rhopaluridae</taxon>
        <taxon>Intoshia</taxon>
    </lineage>
</organism>
<protein>
    <submittedName>
        <fullName evidence="1">Uncharacterized protein</fullName>
    </submittedName>
</protein>
<gene>
    <name evidence="1" type="ORF">A3Q56_02782</name>
</gene>
<dbReference type="Proteomes" id="UP000078046">
    <property type="component" value="Unassembled WGS sequence"/>
</dbReference>
<dbReference type="EMBL" id="LWCA01000277">
    <property type="protein sequence ID" value="OAF69468.1"/>
    <property type="molecule type" value="Genomic_DNA"/>
</dbReference>
<reference evidence="1 2" key="1">
    <citation type="submission" date="2016-04" db="EMBL/GenBank/DDBJ databases">
        <title>The genome of Intoshia linei affirms orthonectids as highly simplified spiralians.</title>
        <authorList>
            <person name="Mikhailov K.V."/>
            <person name="Slusarev G.S."/>
            <person name="Nikitin M.A."/>
            <person name="Logacheva M.D."/>
            <person name="Penin A."/>
            <person name="Aleoshin V."/>
            <person name="Panchin Y.V."/>
        </authorList>
    </citation>
    <scope>NUCLEOTIDE SEQUENCE [LARGE SCALE GENOMIC DNA]</scope>
    <source>
        <strain evidence="1">Intl2013</strain>
        <tissue evidence="1">Whole animal</tissue>
    </source>
</reference>
<keyword evidence="2" id="KW-1185">Reference proteome</keyword>
<comment type="caution">
    <text evidence="1">The sequence shown here is derived from an EMBL/GenBank/DDBJ whole genome shotgun (WGS) entry which is preliminary data.</text>
</comment>